<dbReference type="GO" id="GO:0005829">
    <property type="term" value="C:cytosol"/>
    <property type="evidence" value="ECO:0007669"/>
    <property type="project" value="TreeGrafter"/>
</dbReference>
<sequence length="277" mass="30914">MTSQKRKPVARQDRRSKRDYSNDNFLTLVKKESEQRRRPVQAIKGEIKPLNDKQRAYDAAMKSSDVVFGIGPAGTGKTWFSVVRAAQALRDGEIEKIVLTRPAVEAGETMGFLPGELEEKFEPYIRPVRDALEEALGSSHVEMYLKNGKIEARPLAYLRGASIKNAWLIADEMQNATIPQFKMLLTRIGESSKFIINGDPRQSDLPAGKSGLLDAVRRSKGFAEVSLVEFGHDDIVRSGLCQKFARAYDTPENDCYNAVCNETDSGLHRTLTYGVNT</sequence>
<feature type="region of interest" description="Disordered" evidence="4">
    <location>
        <begin position="1"/>
        <end position="25"/>
    </location>
</feature>
<proteinExistence type="inferred from homology"/>
<dbReference type="Proteomes" id="UP000549052">
    <property type="component" value="Unassembled WGS sequence"/>
</dbReference>
<keyword evidence="2" id="KW-0547">Nucleotide-binding</keyword>
<keyword evidence="7" id="KW-1185">Reference proteome</keyword>
<dbReference type="Pfam" id="PF02562">
    <property type="entry name" value="PhoH"/>
    <property type="match status" value="1"/>
</dbReference>
<evidence type="ECO:0000313" key="6">
    <source>
        <dbReference type="EMBL" id="MBA8881753.1"/>
    </source>
</evidence>
<dbReference type="InterPro" id="IPR051451">
    <property type="entry name" value="PhoH2-like"/>
</dbReference>
<dbReference type="AlphaFoldDB" id="A0A839EMF5"/>
<name>A0A839EMF5_9HYPH</name>
<feature type="compositionally biased region" description="Basic and acidic residues" evidence="4">
    <location>
        <begin position="10"/>
        <end position="21"/>
    </location>
</feature>
<dbReference type="PANTHER" id="PTHR30473">
    <property type="entry name" value="PROTEIN PHOH"/>
    <property type="match status" value="1"/>
</dbReference>
<dbReference type="GO" id="GO:0005524">
    <property type="term" value="F:ATP binding"/>
    <property type="evidence" value="ECO:0007669"/>
    <property type="project" value="UniProtKB-KW"/>
</dbReference>
<dbReference type="PANTHER" id="PTHR30473:SF3">
    <property type="entry name" value="PROTEIN PHOH"/>
    <property type="match status" value="1"/>
</dbReference>
<comment type="caution">
    <text evidence="6">The sequence shown here is derived from an EMBL/GenBank/DDBJ whole genome shotgun (WGS) entry which is preliminary data.</text>
</comment>
<dbReference type="EMBL" id="JACGXN010000016">
    <property type="protein sequence ID" value="MBA8881753.1"/>
    <property type="molecule type" value="Genomic_DNA"/>
</dbReference>
<organism evidence="6 7">
    <name type="scientific">Phyllobacterium myrsinacearum</name>
    <dbReference type="NCBI Taxonomy" id="28101"/>
    <lineage>
        <taxon>Bacteria</taxon>
        <taxon>Pseudomonadati</taxon>
        <taxon>Pseudomonadota</taxon>
        <taxon>Alphaproteobacteria</taxon>
        <taxon>Hyphomicrobiales</taxon>
        <taxon>Phyllobacteriaceae</taxon>
        <taxon>Phyllobacterium</taxon>
    </lineage>
</organism>
<evidence type="ECO:0000256" key="1">
    <source>
        <dbReference type="ARBA" id="ARBA00010393"/>
    </source>
</evidence>
<accession>A0A839EMF5</accession>
<dbReference type="SUPFAM" id="SSF52540">
    <property type="entry name" value="P-loop containing nucleoside triphosphate hydrolases"/>
    <property type="match status" value="1"/>
</dbReference>
<dbReference type="RefSeq" id="WP_182552298.1">
    <property type="nucleotide sequence ID" value="NZ_JACGXN010000016.1"/>
</dbReference>
<keyword evidence="3" id="KW-0067">ATP-binding</keyword>
<comment type="similarity">
    <text evidence="1">Belongs to the PhoH family.</text>
</comment>
<evidence type="ECO:0000256" key="2">
    <source>
        <dbReference type="ARBA" id="ARBA00022741"/>
    </source>
</evidence>
<evidence type="ECO:0000256" key="3">
    <source>
        <dbReference type="ARBA" id="ARBA00022840"/>
    </source>
</evidence>
<evidence type="ECO:0000313" key="7">
    <source>
        <dbReference type="Proteomes" id="UP000549052"/>
    </source>
</evidence>
<gene>
    <name evidence="6" type="ORF">FHW16_005498</name>
</gene>
<dbReference type="Gene3D" id="3.40.50.300">
    <property type="entry name" value="P-loop containing nucleotide triphosphate hydrolases"/>
    <property type="match status" value="1"/>
</dbReference>
<evidence type="ECO:0000259" key="5">
    <source>
        <dbReference type="Pfam" id="PF02562"/>
    </source>
</evidence>
<dbReference type="InterPro" id="IPR027417">
    <property type="entry name" value="P-loop_NTPase"/>
</dbReference>
<feature type="domain" description="PhoH-like protein" evidence="5">
    <location>
        <begin position="47"/>
        <end position="249"/>
    </location>
</feature>
<protein>
    <submittedName>
        <fullName evidence="6">Phosphate starvation-inducible PhoH-like protein</fullName>
    </submittedName>
</protein>
<reference evidence="6 7" key="1">
    <citation type="submission" date="2020-07" db="EMBL/GenBank/DDBJ databases">
        <title>Genomic Encyclopedia of Type Strains, Phase IV (KMG-V): Genome sequencing to study the core and pangenomes of soil and plant-associated prokaryotes.</title>
        <authorList>
            <person name="Whitman W."/>
        </authorList>
    </citation>
    <scope>NUCLEOTIDE SEQUENCE [LARGE SCALE GENOMIC DNA]</scope>
    <source>
        <strain evidence="6 7">AN3</strain>
    </source>
</reference>
<evidence type="ECO:0000256" key="4">
    <source>
        <dbReference type="SAM" id="MobiDB-lite"/>
    </source>
</evidence>
<dbReference type="InterPro" id="IPR003714">
    <property type="entry name" value="PhoH"/>
</dbReference>